<keyword evidence="2" id="KW-0808">Transferase</keyword>
<dbReference type="Pfam" id="PF00534">
    <property type="entry name" value="Glycos_transf_1"/>
    <property type="match status" value="1"/>
</dbReference>
<dbReference type="InterPro" id="IPR050194">
    <property type="entry name" value="Glycosyltransferase_grp1"/>
</dbReference>
<evidence type="ECO:0000313" key="2">
    <source>
        <dbReference type="EMBL" id="OBR89891.1"/>
    </source>
</evidence>
<dbReference type="PANTHER" id="PTHR45947">
    <property type="entry name" value="SULFOQUINOVOSYL TRANSFERASE SQD2"/>
    <property type="match status" value="1"/>
</dbReference>
<dbReference type="EMBL" id="LROS01000077">
    <property type="protein sequence ID" value="OBR89891.1"/>
    <property type="molecule type" value="Genomic_DNA"/>
</dbReference>
<dbReference type="GO" id="GO:0102710">
    <property type="term" value="F:D-inositol-3-phosphate glycosyltransferase activity"/>
    <property type="evidence" value="ECO:0007669"/>
    <property type="project" value="UniProtKB-EC"/>
</dbReference>
<dbReference type="PANTHER" id="PTHR45947:SF3">
    <property type="entry name" value="SULFOQUINOVOSYL TRANSFERASE SQD2"/>
    <property type="match status" value="1"/>
</dbReference>
<comment type="caution">
    <text evidence="2">The sequence shown here is derived from an EMBL/GenBank/DDBJ whole genome shotgun (WGS) entry which is preliminary data.</text>
</comment>
<dbReference type="InterPro" id="IPR001296">
    <property type="entry name" value="Glyco_trans_1"/>
</dbReference>
<accession>A0A1A6AIL4</accession>
<gene>
    <name evidence="2" type="primary">mshA_3</name>
    <name evidence="2" type="ORF">CLRAG_38680</name>
</gene>
<dbReference type="CDD" id="cd03801">
    <property type="entry name" value="GT4_PimA-like"/>
    <property type="match status" value="1"/>
</dbReference>
<name>A0A1A6AIL4_9CLOT</name>
<dbReference type="AlphaFoldDB" id="A0A1A6AIL4"/>
<protein>
    <submittedName>
        <fullName evidence="2">D-inositol 3-phosphate glycosyltransferase</fullName>
        <ecNumber evidence="2">2.4.1.250</ecNumber>
    </submittedName>
</protein>
<dbReference type="EC" id="2.4.1.250" evidence="2"/>
<dbReference type="Proteomes" id="UP000093954">
    <property type="component" value="Unassembled WGS sequence"/>
</dbReference>
<dbReference type="SUPFAM" id="SSF53756">
    <property type="entry name" value="UDP-Glycosyltransferase/glycogen phosphorylase"/>
    <property type="match status" value="1"/>
</dbReference>
<proteinExistence type="predicted"/>
<dbReference type="PATRIC" id="fig|1353534.3.peg.3941"/>
<organism evidence="2 3">
    <name type="scientific">Clostridium ragsdalei P11</name>
    <dbReference type="NCBI Taxonomy" id="1353534"/>
    <lineage>
        <taxon>Bacteria</taxon>
        <taxon>Bacillati</taxon>
        <taxon>Bacillota</taxon>
        <taxon>Clostridia</taxon>
        <taxon>Eubacteriales</taxon>
        <taxon>Clostridiaceae</taxon>
        <taxon>Clostridium</taxon>
    </lineage>
</organism>
<dbReference type="Gene3D" id="3.40.50.2000">
    <property type="entry name" value="Glycogen Phosphorylase B"/>
    <property type="match status" value="2"/>
</dbReference>
<evidence type="ECO:0000259" key="1">
    <source>
        <dbReference type="Pfam" id="PF00534"/>
    </source>
</evidence>
<feature type="domain" description="Glycosyl transferase family 1" evidence="1">
    <location>
        <begin position="194"/>
        <end position="351"/>
    </location>
</feature>
<dbReference type="RefSeq" id="WP_065079879.1">
    <property type="nucleotide sequence ID" value="NZ_LROS01000077.1"/>
</dbReference>
<keyword evidence="3" id="KW-1185">Reference proteome</keyword>
<reference evidence="2 3" key="1">
    <citation type="journal article" date="2012" name="Front. Microbiol.">
        <title>Draft Genome Sequence of the Virulent Strain 01-B526 of the Fish Pathogen Aeromonas salmonicida.</title>
        <authorList>
            <person name="Charette S.J."/>
            <person name="Brochu F."/>
            <person name="Boyle B."/>
            <person name="Filion G."/>
            <person name="Tanaka K.H."/>
            <person name="Derome N."/>
        </authorList>
    </citation>
    <scope>NUCLEOTIDE SEQUENCE [LARGE SCALE GENOMIC DNA]</scope>
    <source>
        <strain evidence="2 3">P11</strain>
    </source>
</reference>
<keyword evidence="2" id="KW-0328">Glycosyltransferase</keyword>
<sequence length="374" mass="42665">MEEEAILDINSKKKVVIITDAPSPYRVDFFLYLQENYMDYEFTVIFTNGSTRKWNVNYKKLNKYYILKALKIKYPTKFDRRFLVISYGINRVLNSVKPDVIVASEYNMTVQTAFLWSRLHKKKFISWTDGTLRSEQEFKGLRIFIRKKIIKGANAYIASSINSKKLQMNYGAEESKIHISYLTVDIDSYMVKHKPRGKFQILFVGRLVKGKGTSLLLEALKRVNGDYKLLIAGDGPELENVKQKVNELDLSSKVEFLGFLQREELTKHYASSNLFVLPTLNDCFGLVILEAMCAGLPVISTIYAGGAPDLIDEGVSGMIVDPHNTKQFAEAIQKVMDDQDYAKKLGENALKKVHDFHFSRVAKGYMGAIDEALK</sequence>
<evidence type="ECO:0000313" key="3">
    <source>
        <dbReference type="Proteomes" id="UP000093954"/>
    </source>
</evidence>